<comment type="caution">
    <text evidence="2">The sequence shown here is derived from an EMBL/GenBank/DDBJ whole genome shotgun (WGS) entry which is preliminary data.</text>
</comment>
<keyword evidence="3" id="KW-1185">Reference proteome</keyword>
<sequence length="105" mass="11209">MRKRRHLRGPTITSESSSLQSSWRASPNAGALRVELVRASSAMPYPETACVTRAAADDASLQSHSCSSTRSLSRDFLSGCSAACSALKPFLDPLAGRRTLSERGP</sequence>
<organism evidence="2 3">
    <name type="scientific">Trichonephila clavata</name>
    <name type="common">Joro spider</name>
    <name type="synonym">Nephila clavata</name>
    <dbReference type="NCBI Taxonomy" id="2740835"/>
    <lineage>
        <taxon>Eukaryota</taxon>
        <taxon>Metazoa</taxon>
        <taxon>Ecdysozoa</taxon>
        <taxon>Arthropoda</taxon>
        <taxon>Chelicerata</taxon>
        <taxon>Arachnida</taxon>
        <taxon>Araneae</taxon>
        <taxon>Araneomorphae</taxon>
        <taxon>Entelegynae</taxon>
        <taxon>Araneoidea</taxon>
        <taxon>Nephilidae</taxon>
        <taxon>Trichonephila</taxon>
    </lineage>
</organism>
<protein>
    <submittedName>
        <fullName evidence="2">Uncharacterized protein</fullName>
    </submittedName>
</protein>
<evidence type="ECO:0000313" key="3">
    <source>
        <dbReference type="Proteomes" id="UP000887116"/>
    </source>
</evidence>
<accession>A0A8X6KTU3</accession>
<dbReference type="Proteomes" id="UP000887116">
    <property type="component" value="Unassembled WGS sequence"/>
</dbReference>
<gene>
    <name evidence="2" type="ORF">TNCT_370311</name>
</gene>
<evidence type="ECO:0000313" key="2">
    <source>
        <dbReference type="EMBL" id="GFQ82158.1"/>
    </source>
</evidence>
<proteinExistence type="predicted"/>
<name>A0A8X6KTU3_TRICU</name>
<dbReference type="AlphaFoldDB" id="A0A8X6KTU3"/>
<feature type="region of interest" description="Disordered" evidence="1">
    <location>
        <begin position="1"/>
        <end position="27"/>
    </location>
</feature>
<evidence type="ECO:0000256" key="1">
    <source>
        <dbReference type="SAM" id="MobiDB-lite"/>
    </source>
</evidence>
<reference evidence="2" key="1">
    <citation type="submission" date="2020-07" db="EMBL/GenBank/DDBJ databases">
        <title>Multicomponent nature underlies the extraordinary mechanical properties of spider dragline silk.</title>
        <authorList>
            <person name="Kono N."/>
            <person name="Nakamura H."/>
            <person name="Mori M."/>
            <person name="Yoshida Y."/>
            <person name="Ohtoshi R."/>
            <person name="Malay A.D."/>
            <person name="Moran D.A.P."/>
            <person name="Tomita M."/>
            <person name="Numata K."/>
            <person name="Arakawa K."/>
        </authorList>
    </citation>
    <scope>NUCLEOTIDE SEQUENCE</scope>
</reference>
<feature type="compositionally biased region" description="Low complexity" evidence="1">
    <location>
        <begin position="14"/>
        <end position="26"/>
    </location>
</feature>
<dbReference type="EMBL" id="BMAO01022484">
    <property type="protein sequence ID" value="GFQ82158.1"/>
    <property type="molecule type" value="Genomic_DNA"/>
</dbReference>